<proteinExistence type="predicted"/>
<evidence type="ECO:0000313" key="3">
    <source>
        <dbReference type="Proteomes" id="UP000626109"/>
    </source>
</evidence>
<sequence>MLAAWPFLQPHNCAPTLRAFIVPASSSIATAARKAGADFSKSVQERNGTQTLPPPHGLAAQAILTAIRDDPKIPSDIKTVAGNFLARGLTVNQVGQIILCRSSKCFQRDQVRIELHFLSDIPLVFEAIASAIVAVGGKECYGDAPRGPLERAVSEALNSPDLFV</sequence>
<dbReference type="EMBL" id="CAJNNV010031268">
    <property type="protein sequence ID" value="CAE8635319.1"/>
    <property type="molecule type" value="Genomic_DNA"/>
</dbReference>
<keyword evidence="4" id="KW-1185">Reference proteome</keyword>
<evidence type="ECO:0000313" key="2">
    <source>
        <dbReference type="EMBL" id="CAE8693881.1"/>
    </source>
</evidence>
<organism evidence="2 3">
    <name type="scientific">Polarella glacialis</name>
    <name type="common">Dinoflagellate</name>
    <dbReference type="NCBI Taxonomy" id="89957"/>
    <lineage>
        <taxon>Eukaryota</taxon>
        <taxon>Sar</taxon>
        <taxon>Alveolata</taxon>
        <taxon>Dinophyceae</taxon>
        <taxon>Suessiales</taxon>
        <taxon>Suessiaceae</taxon>
        <taxon>Polarella</taxon>
    </lineage>
</organism>
<protein>
    <submittedName>
        <fullName evidence="2">Uncharacterized protein</fullName>
    </submittedName>
</protein>
<dbReference type="EMBL" id="CAJNNW010027939">
    <property type="protein sequence ID" value="CAE8693881.1"/>
    <property type="molecule type" value="Genomic_DNA"/>
</dbReference>
<evidence type="ECO:0000313" key="4">
    <source>
        <dbReference type="Proteomes" id="UP000654075"/>
    </source>
</evidence>
<evidence type="ECO:0000313" key="1">
    <source>
        <dbReference type="EMBL" id="CAE8635319.1"/>
    </source>
</evidence>
<name>A0A813K4Q9_POLGL</name>
<dbReference type="Proteomes" id="UP000654075">
    <property type="component" value="Unassembled WGS sequence"/>
</dbReference>
<dbReference type="Proteomes" id="UP000626109">
    <property type="component" value="Unassembled WGS sequence"/>
</dbReference>
<comment type="caution">
    <text evidence="2">The sequence shown here is derived from an EMBL/GenBank/DDBJ whole genome shotgun (WGS) entry which is preliminary data.</text>
</comment>
<gene>
    <name evidence="1" type="ORF">PGLA1383_LOCUS50914</name>
    <name evidence="2" type="ORF">PGLA2088_LOCUS28577</name>
</gene>
<dbReference type="AlphaFoldDB" id="A0A813K4Q9"/>
<reference evidence="2" key="1">
    <citation type="submission" date="2021-02" db="EMBL/GenBank/DDBJ databases">
        <authorList>
            <person name="Dougan E. K."/>
            <person name="Rhodes N."/>
            <person name="Thang M."/>
            <person name="Chan C."/>
        </authorList>
    </citation>
    <scope>NUCLEOTIDE SEQUENCE</scope>
</reference>
<accession>A0A813K4Q9</accession>